<feature type="region of interest" description="Disordered" evidence="1">
    <location>
        <begin position="93"/>
        <end position="131"/>
    </location>
</feature>
<dbReference type="AlphaFoldDB" id="A0A840MQP8"/>
<name>A0A840MQP8_9PROT</name>
<dbReference type="Proteomes" id="UP000575898">
    <property type="component" value="Unassembled WGS sequence"/>
</dbReference>
<organism evidence="2 3">
    <name type="scientific">Chitinivorax tropicus</name>
    <dbReference type="NCBI Taxonomy" id="714531"/>
    <lineage>
        <taxon>Bacteria</taxon>
        <taxon>Pseudomonadati</taxon>
        <taxon>Pseudomonadota</taxon>
        <taxon>Betaproteobacteria</taxon>
        <taxon>Chitinivorax</taxon>
    </lineage>
</organism>
<protein>
    <submittedName>
        <fullName evidence="2">Type VI secretion system secreted protein VgrG</fullName>
    </submittedName>
</protein>
<accession>A0A840MQP8</accession>
<feature type="non-terminal residue" evidence="2">
    <location>
        <position position="1"/>
    </location>
</feature>
<comment type="caution">
    <text evidence="2">The sequence shown here is derived from an EMBL/GenBank/DDBJ whole genome shotgun (WGS) entry which is preliminary data.</text>
</comment>
<evidence type="ECO:0000256" key="1">
    <source>
        <dbReference type="SAM" id="MobiDB-lite"/>
    </source>
</evidence>
<sequence length="144" mass="15883">EIELKGGNITFKARGKFEVKAASIEWDGPGREPAAPLKLPVGQAPKTEMRLDHRYHDDAPVSGAEYEVELADGSKRTGTLDSKGQAILRDVPMGPATVHYGPSSKPYVVKDKRPMPKYNAKPSPDDLDKLTDQYLKPIIKDDKQ</sequence>
<reference evidence="2 3" key="1">
    <citation type="submission" date="2020-08" db="EMBL/GenBank/DDBJ databases">
        <title>Genomic Encyclopedia of Type Strains, Phase IV (KMG-IV): sequencing the most valuable type-strain genomes for metagenomic binning, comparative biology and taxonomic classification.</title>
        <authorList>
            <person name="Goeker M."/>
        </authorList>
    </citation>
    <scope>NUCLEOTIDE SEQUENCE [LARGE SCALE GENOMIC DNA]</scope>
    <source>
        <strain evidence="2 3">DSM 27165</strain>
    </source>
</reference>
<evidence type="ECO:0000313" key="2">
    <source>
        <dbReference type="EMBL" id="MBB5019102.1"/>
    </source>
</evidence>
<keyword evidence="3" id="KW-1185">Reference proteome</keyword>
<dbReference type="EMBL" id="JACHHY010000014">
    <property type="protein sequence ID" value="MBB5019102.1"/>
    <property type="molecule type" value="Genomic_DNA"/>
</dbReference>
<evidence type="ECO:0000313" key="3">
    <source>
        <dbReference type="Proteomes" id="UP000575898"/>
    </source>
</evidence>
<gene>
    <name evidence="2" type="ORF">HNQ59_002400</name>
</gene>
<proteinExistence type="predicted"/>